<proteinExistence type="predicted"/>
<reference evidence="1" key="1">
    <citation type="journal article" date="2023" name="Nat. Commun.">
        <title>Diploid and tetraploid genomes of Acorus and the evolution of monocots.</title>
        <authorList>
            <person name="Ma L."/>
            <person name="Liu K.W."/>
            <person name="Li Z."/>
            <person name="Hsiao Y.Y."/>
            <person name="Qi Y."/>
            <person name="Fu T."/>
            <person name="Tang G.D."/>
            <person name="Zhang D."/>
            <person name="Sun W.H."/>
            <person name="Liu D.K."/>
            <person name="Li Y."/>
            <person name="Chen G.Z."/>
            <person name="Liu X.D."/>
            <person name="Liao X.Y."/>
            <person name="Jiang Y.T."/>
            <person name="Yu X."/>
            <person name="Hao Y."/>
            <person name="Huang J."/>
            <person name="Zhao X.W."/>
            <person name="Ke S."/>
            <person name="Chen Y.Y."/>
            <person name="Wu W.L."/>
            <person name="Hsu J.L."/>
            <person name="Lin Y.F."/>
            <person name="Huang M.D."/>
            <person name="Li C.Y."/>
            <person name="Huang L."/>
            <person name="Wang Z.W."/>
            <person name="Zhao X."/>
            <person name="Zhong W.Y."/>
            <person name="Peng D.H."/>
            <person name="Ahmad S."/>
            <person name="Lan S."/>
            <person name="Zhang J.S."/>
            <person name="Tsai W.C."/>
            <person name="Van de Peer Y."/>
            <person name="Liu Z.J."/>
        </authorList>
    </citation>
    <scope>NUCLEOTIDE SEQUENCE</scope>
    <source>
        <strain evidence="1">CP</strain>
    </source>
</reference>
<dbReference type="EMBL" id="JAUJYO010000012">
    <property type="protein sequence ID" value="KAK1301678.1"/>
    <property type="molecule type" value="Genomic_DNA"/>
</dbReference>
<evidence type="ECO:0000313" key="2">
    <source>
        <dbReference type="Proteomes" id="UP001180020"/>
    </source>
</evidence>
<protein>
    <submittedName>
        <fullName evidence="1">Uncharacterized protein</fullName>
    </submittedName>
</protein>
<name>A0AAV9DKM4_ACOCL</name>
<keyword evidence="2" id="KW-1185">Reference proteome</keyword>
<evidence type="ECO:0000313" key="1">
    <source>
        <dbReference type="EMBL" id="KAK1301678.1"/>
    </source>
</evidence>
<reference evidence="1" key="2">
    <citation type="submission" date="2023-06" db="EMBL/GenBank/DDBJ databases">
        <authorList>
            <person name="Ma L."/>
            <person name="Liu K.-W."/>
            <person name="Li Z."/>
            <person name="Hsiao Y.-Y."/>
            <person name="Qi Y."/>
            <person name="Fu T."/>
            <person name="Tang G."/>
            <person name="Zhang D."/>
            <person name="Sun W.-H."/>
            <person name="Liu D.-K."/>
            <person name="Li Y."/>
            <person name="Chen G.-Z."/>
            <person name="Liu X.-D."/>
            <person name="Liao X.-Y."/>
            <person name="Jiang Y.-T."/>
            <person name="Yu X."/>
            <person name="Hao Y."/>
            <person name="Huang J."/>
            <person name="Zhao X.-W."/>
            <person name="Ke S."/>
            <person name="Chen Y.-Y."/>
            <person name="Wu W.-L."/>
            <person name="Hsu J.-L."/>
            <person name="Lin Y.-F."/>
            <person name="Huang M.-D."/>
            <person name="Li C.-Y."/>
            <person name="Huang L."/>
            <person name="Wang Z.-W."/>
            <person name="Zhao X."/>
            <person name="Zhong W.-Y."/>
            <person name="Peng D.-H."/>
            <person name="Ahmad S."/>
            <person name="Lan S."/>
            <person name="Zhang J.-S."/>
            <person name="Tsai W.-C."/>
            <person name="Van De Peer Y."/>
            <person name="Liu Z.-J."/>
        </authorList>
    </citation>
    <scope>NUCLEOTIDE SEQUENCE</scope>
    <source>
        <strain evidence="1">CP</strain>
        <tissue evidence="1">Leaves</tissue>
    </source>
</reference>
<comment type="caution">
    <text evidence="1">The sequence shown here is derived from an EMBL/GenBank/DDBJ whole genome shotgun (WGS) entry which is preliminary data.</text>
</comment>
<organism evidence="1 2">
    <name type="scientific">Acorus calamus</name>
    <name type="common">Sweet flag</name>
    <dbReference type="NCBI Taxonomy" id="4465"/>
    <lineage>
        <taxon>Eukaryota</taxon>
        <taxon>Viridiplantae</taxon>
        <taxon>Streptophyta</taxon>
        <taxon>Embryophyta</taxon>
        <taxon>Tracheophyta</taxon>
        <taxon>Spermatophyta</taxon>
        <taxon>Magnoliopsida</taxon>
        <taxon>Liliopsida</taxon>
        <taxon>Acoraceae</taxon>
        <taxon>Acorus</taxon>
    </lineage>
</organism>
<dbReference type="AlphaFoldDB" id="A0AAV9DKM4"/>
<dbReference type="Proteomes" id="UP001180020">
    <property type="component" value="Unassembled WGS sequence"/>
</dbReference>
<accession>A0AAV9DKM4</accession>
<gene>
    <name evidence="1" type="ORF">QJS10_CPB12g00745</name>
</gene>
<sequence length="91" mass="10714">MGLPFHGKALELQNKKISDIRLLQKHFPNKHLRRKNVRMKLNQLYALNEEEDKQDFVRIFIILVCAIFPLSNKGYVCPNTLDKYLEDLDAT</sequence>